<dbReference type="Proteomes" id="UP000294848">
    <property type="component" value="Unassembled WGS sequence"/>
</dbReference>
<evidence type="ECO:0000313" key="1">
    <source>
        <dbReference type="EMBL" id="TDO00084.1"/>
    </source>
</evidence>
<comment type="caution">
    <text evidence="1">The sequence shown here is derived from an EMBL/GenBank/DDBJ whole genome shotgun (WGS) entry which is preliminary data.</text>
</comment>
<name>A0A4R6GXE3_9BACT</name>
<protein>
    <submittedName>
        <fullName evidence="1">Uncharacterized protein</fullName>
    </submittedName>
</protein>
<sequence>MKLEEIYKKADSVDGLEGMTVNERLYASGLIELFDNSMKHNKGFAKVILQALKVDDKSINSIVGIKEKSNSTLTPWDFDNESPTAFSSNGKDRIIFEDLHEIAMGAPLTGKAFWINSNNEKSLINQSCGVPPIWNREGNKCAIPIWTKKLFKGTVQKIGVVDIENKELIVFRKAFEVIELNVFHGNVIQFINSPIHKPKTLIFNLKKEKIDYKTEMKN</sequence>
<evidence type="ECO:0000313" key="2">
    <source>
        <dbReference type="Proteomes" id="UP000294848"/>
    </source>
</evidence>
<accession>A0A4R6GXE3</accession>
<organism evidence="1 2">
    <name type="scientific">Sunxiuqinia elliptica</name>
    <dbReference type="NCBI Taxonomy" id="655355"/>
    <lineage>
        <taxon>Bacteria</taxon>
        <taxon>Pseudomonadati</taxon>
        <taxon>Bacteroidota</taxon>
        <taxon>Bacteroidia</taxon>
        <taxon>Marinilabiliales</taxon>
        <taxon>Prolixibacteraceae</taxon>
        <taxon>Sunxiuqinia</taxon>
    </lineage>
</organism>
<reference evidence="1 2" key="1">
    <citation type="submission" date="2019-03" db="EMBL/GenBank/DDBJ databases">
        <title>Freshwater and sediment microbial communities from various areas in North America, analyzing microbe dynamics in response to fracking.</title>
        <authorList>
            <person name="Lamendella R."/>
        </authorList>
    </citation>
    <scope>NUCLEOTIDE SEQUENCE [LARGE SCALE GENOMIC DNA]</scope>
    <source>
        <strain evidence="1 2">114D</strain>
    </source>
</reference>
<proteinExistence type="predicted"/>
<gene>
    <name evidence="1" type="ORF">DET52_106298</name>
</gene>
<dbReference type="RefSeq" id="WP_208111780.1">
    <property type="nucleotide sequence ID" value="NZ_SNWI01000006.1"/>
</dbReference>
<dbReference type="EMBL" id="SNWI01000006">
    <property type="protein sequence ID" value="TDO00084.1"/>
    <property type="molecule type" value="Genomic_DNA"/>
</dbReference>
<dbReference type="AlphaFoldDB" id="A0A4R6GXE3"/>